<keyword evidence="1" id="KW-0812">Transmembrane</keyword>
<dbReference type="SMART" id="SM00155">
    <property type="entry name" value="PLDc"/>
    <property type="match status" value="2"/>
</dbReference>
<sequence>MIRVAVLSGLGHAVFVAAGLLVYVMGTRIGHQRRHPSAAVAWVLGIVAFPYLIVPLFLLFGTRKFARPARRTRGQALQVPDGAPAWAARLLACMELAPAVRNRQVVLHADGGEALQGLLATIASARHRLDVCTYVLGRDDIGRQVAQALLACAQRGVSVRLLVDAMGSMRTPPGMLRALRRQGVQVRRFMPLLHNPLRGRTNLRNHRKLAVADGLRLWSGGRNLASEYFVDRPGRPAWIDLSYEVCGPLAELAQVQFSTDWRVAHGLALRKERRVRHVHAPDLPAGPEHGPLAQWLPSGPDHADDTVHALLLAAAYHAQRRIVAVTPYFVPDEALLEAWCLACRRGVRVSLLVPARSNHRLADIARERALRELSAAGAQVWLSPAMVHAKAVLIDDDLALAGSLNLDARSLFLNYEAMTAFYGAEELRWLSQWCARQIAAARPYHARRPSLARDIVEGVVRAVGFQL</sequence>
<evidence type="ECO:0000313" key="4">
    <source>
        <dbReference type="Proteomes" id="UP000216225"/>
    </source>
</evidence>
<feature type="transmembrane region" description="Helical" evidence="1">
    <location>
        <begin position="38"/>
        <end position="60"/>
    </location>
</feature>
<dbReference type="RefSeq" id="WP_094438234.1">
    <property type="nucleotide sequence ID" value="NZ_NKDB02000002.1"/>
</dbReference>
<evidence type="ECO:0000256" key="1">
    <source>
        <dbReference type="SAM" id="Phobius"/>
    </source>
</evidence>
<evidence type="ECO:0000259" key="2">
    <source>
        <dbReference type="PROSITE" id="PS50035"/>
    </source>
</evidence>
<dbReference type="Gene3D" id="3.30.870.10">
    <property type="entry name" value="Endonuclease Chain A"/>
    <property type="match status" value="2"/>
</dbReference>
<evidence type="ECO:0000313" key="3">
    <source>
        <dbReference type="EMBL" id="RKJ96673.1"/>
    </source>
</evidence>
<feature type="domain" description="PLD phosphodiesterase" evidence="2">
    <location>
        <begin position="383"/>
        <end position="410"/>
    </location>
</feature>
<accession>A0A420KBU0</accession>
<dbReference type="GO" id="GO:0030572">
    <property type="term" value="F:phosphatidyltransferase activity"/>
    <property type="evidence" value="ECO:0007669"/>
    <property type="project" value="UniProtKB-ARBA"/>
</dbReference>
<organism evidence="3 4">
    <name type="scientific">Alicycliphilus denitrificans</name>
    <dbReference type="NCBI Taxonomy" id="179636"/>
    <lineage>
        <taxon>Bacteria</taxon>
        <taxon>Pseudomonadati</taxon>
        <taxon>Pseudomonadota</taxon>
        <taxon>Betaproteobacteria</taxon>
        <taxon>Burkholderiales</taxon>
        <taxon>Comamonadaceae</taxon>
        <taxon>Alicycliphilus</taxon>
    </lineage>
</organism>
<protein>
    <submittedName>
        <fullName evidence="3">Cardiolipin synthase</fullName>
    </submittedName>
</protein>
<dbReference type="AlphaFoldDB" id="A0A420KBU0"/>
<dbReference type="InterPro" id="IPR025202">
    <property type="entry name" value="PLD-like_dom"/>
</dbReference>
<dbReference type="EMBL" id="NKDB02000002">
    <property type="protein sequence ID" value="RKJ96673.1"/>
    <property type="molecule type" value="Genomic_DNA"/>
</dbReference>
<dbReference type="PROSITE" id="PS50035">
    <property type="entry name" value="PLD"/>
    <property type="match status" value="2"/>
</dbReference>
<keyword evidence="1" id="KW-0472">Membrane</keyword>
<dbReference type="Pfam" id="PF13091">
    <property type="entry name" value="PLDc_2"/>
    <property type="match status" value="2"/>
</dbReference>
<dbReference type="PANTHER" id="PTHR21248">
    <property type="entry name" value="CARDIOLIPIN SYNTHASE"/>
    <property type="match status" value="1"/>
</dbReference>
<dbReference type="InterPro" id="IPR001736">
    <property type="entry name" value="PLipase_D/transphosphatidylase"/>
</dbReference>
<reference evidence="3 4" key="1">
    <citation type="submission" date="2018-09" db="EMBL/GenBank/DDBJ databases">
        <title>Genome comparison of Alicycliphilus sp. BQ1, a polyurethanolytic bacterium, with its closest phylogenetic relatives Alicycliphilus denitrificans BC and K601, unable to attack polyurethane.</title>
        <authorList>
            <person name="Loza-Tavera H."/>
            <person name="Lozano L."/>
            <person name="Cevallos M."/>
            <person name="Maya-Lucas O."/>
            <person name="Garcia-Mena J."/>
            <person name="Hernandez J."/>
        </authorList>
    </citation>
    <scope>NUCLEOTIDE SEQUENCE [LARGE SCALE GENOMIC DNA]</scope>
    <source>
        <strain evidence="3 4">BQ1</strain>
    </source>
</reference>
<proteinExistence type="predicted"/>
<feature type="transmembrane region" description="Helical" evidence="1">
    <location>
        <begin position="6"/>
        <end position="26"/>
    </location>
</feature>
<keyword evidence="1" id="KW-1133">Transmembrane helix</keyword>
<dbReference type="GO" id="GO:0032049">
    <property type="term" value="P:cardiolipin biosynthetic process"/>
    <property type="evidence" value="ECO:0007669"/>
    <property type="project" value="UniProtKB-ARBA"/>
</dbReference>
<dbReference type="Proteomes" id="UP000216225">
    <property type="component" value="Unassembled WGS sequence"/>
</dbReference>
<feature type="domain" description="PLD phosphodiesterase" evidence="2">
    <location>
        <begin position="201"/>
        <end position="228"/>
    </location>
</feature>
<name>A0A420KBU0_9BURK</name>
<comment type="caution">
    <text evidence="3">The sequence shown here is derived from an EMBL/GenBank/DDBJ whole genome shotgun (WGS) entry which is preliminary data.</text>
</comment>
<dbReference type="PANTHER" id="PTHR21248:SF22">
    <property type="entry name" value="PHOSPHOLIPASE D"/>
    <property type="match status" value="1"/>
</dbReference>
<gene>
    <name evidence="3" type="ORF">CE154_011675</name>
</gene>
<dbReference type="SUPFAM" id="SSF56024">
    <property type="entry name" value="Phospholipase D/nuclease"/>
    <property type="match status" value="2"/>
</dbReference>